<dbReference type="InterPro" id="IPR003491">
    <property type="entry name" value="REP-like_C"/>
</dbReference>
<sequence>MKPVQETIRHVFIDHLAFTFPISELKNLETFDGAIQFWRKYGSMPRLRDFLPGRDAFFRDVVDPETRCWVPDDAESDKIYSGISGDRALIEHQIEQYNQAVQAAYLHRLKIWLSSAFGLSMGPERDRGGFNYRCSAPLFSDDGGNNLHGFAFWGGNNNTVYIQISGLGCAHVFSGTEPQDVFKWLKHLNITTLKRIDLAVDDFDGVFTCDAAVRDHRSGAFYSGKGPRPGFSNSCKWDGRALLKQEMYTFGSRQSRVYWRIYNKALEQKVSGTWNRSEVELKGVPVDVLLDIAGYFTGLCDYAAQINPAKPRKFNPYRPDLADEKKAINALEHNVHWLRKQCSKSVAKLFHLLGNDYEAVFTAIVRHEDIQDEKIRFSIPDVYRQVIAGKFYNRSVPF</sequence>
<evidence type="ECO:0000313" key="4">
    <source>
        <dbReference type="Proteomes" id="UP000255153"/>
    </source>
</evidence>
<name>A0A376HMT3_ECOLX</name>
<comment type="caution">
    <text evidence="2">The sequence shown here is derived from an EMBL/GenBank/DDBJ whole genome shotgun (WGS) entry which is preliminary data.</text>
</comment>
<reference evidence="2 4" key="1">
    <citation type="submission" date="2018-06" db="EMBL/GenBank/DDBJ databases">
        <authorList>
            <consortium name="Pathogen Informatics"/>
            <person name="Doyle S."/>
        </authorList>
    </citation>
    <scope>NUCLEOTIDE SEQUENCE [LARGE SCALE GENOMIC DNA]</scope>
    <source>
        <strain evidence="2 4">NCTC8603</strain>
    </source>
</reference>
<dbReference type="EMBL" id="UGEE01000003">
    <property type="protein sequence ID" value="STK73504.1"/>
    <property type="molecule type" value="Genomic_DNA"/>
</dbReference>
<feature type="domain" description="Replication initiation protein-like C-terminal" evidence="1">
    <location>
        <begin position="192"/>
        <end position="358"/>
    </location>
</feature>
<dbReference type="Proteomes" id="UP000255153">
    <property type="component" value="Unassembled WGS sequence"/>
</dbReference>
<keyword evidence="2" id="KW-0396">Initiation factor</keyword>
<accession>A0A376HMT3</accession>
<dbReference type="GO" id="GO:0003743">
    <property type="term" value="F:translation initiation factor activity"/>
    <property type="evidence" value="ECO:0007669"/>
    <property type="project" value="UniProtKB-KW"/>
</dbReference>
<dbReference type="Pfam" id="PF02486">
    <property type="entry name" value="Rep_trans"/>
    <property type="match status" value="1"/>
</dbReference>
<protein>
    <submittedName>
        <fullName evidence="2">Replication initiation factor family protein</fullName>
    </submittedName>
</protein>
<proteinExistence type="predicted"/>
<dbReference type="EMBL" id="UGEE01000003">
    <property type="protein sequence ID" value="STK74050.1"/>
    <property type="molecule type" value="Genomic_DNA"/>
</dbReference>
<dbReference type="AlphaFoldDB" id="A0A376HMT3"/>
<evidence type="ECO:0000313" key="2">
    <source>
        <dbReference type="EMBL" id="STK73504.1"/>
    </source>
</evidence>
<keyword evidence="2" id="KW-0648">Protein biosynthesis</keyword>
<evidence type="ECO:0000313" key="3">
    <source>
        <dbReference type="EMBL" id="STK74050.1"/>
    </source>
</evidence>
<dbReference type="RefSeq" id="WP_000805822.1">
    <property type="nucleotide sequence ID" value="NZ_JANHLX010000087.1"/>
</dbReference>
<evidence type="ECO:0000259" key="1">
    <source>
        <dbReference type="Pfam" id="PF02486"/>
    </source>
</evidence>
<gene>
    <name evidence="2" type="ORF">NCTC8603_01342</name>
    <name evidence="3" type="ORF">NCTC8603_01353</name>
</gene>
<organism evidence="2 4">
    <name type="scientific">Escherichia coli</name>
    <dbReference type="NCBI Taxonomy" id="562"/>
    <lineage>
        <taxon>Bacteria</taxon>
        <taxon>Pseudomonadati</taxon>
        <taxon>Pseudomonadota</taxon>
        <taxon>Gammaproteobacteria</taxon>
        <taxon>Enterobacterales</taxon>
        <taxon>Enterobacteriaceae</taxon>
        <taxon>Escherichia</taxon>
    </lineage>
</organism>